<accession>A0AAN7T4B0</accession>
<dbReference type="EMBL" id="JAVRRJ010000002">
    <property type="protein sequence ID" value="KAK5088032.1"/>
    <property type="molecule type" value="Genomic_DNA"/>
</dbReference>
<evidence type="ECO:0000313" key="2">
    <source>
        <dbReference type="EMBL" id="KAK5088032.1"/>
    </source>
</evidence>
<evidence type="ECO:0000259" key="1">
    <source>
        <dbReference type="Pfam" id="PF14832"/>
    </source>
</evidence>
<dbReference type="InterPro" id="IPR028116">
    <property type="entry name" value="Cis-CaaD-like"/>
</dbReference>
<dbReference type="AlphaFoldDB" id="A0AAN7T4B0"/>
<evidence type="ECO:0000313" key="3">
    <source>
        <dbReference type="Proteomes" id="UP001309876"/>
    </source>
</evidence>
<proteinExistence type="predicted"/>
<reference evidence="2 3" key="1">
    <citation type="submission" date="2023-08" db="EMBL/GenBank/DDBJ databases">
        <title>Black Yeasts Isolated from many extreme environments.</title>
        <authorList>
            <person name="Coleine C."/>
            <person name="Stajich J.E."/>
            <person name="Selbmann L."/>
        </authorList>
    </citation>
    <scope>NUCLEOTIDE SEQUENCE [LARGE SCALE GENOMIC DNA]</scope>
    <source>
        <strain evidence="2 3">CCFEE 5910</strain>
    </source>
</reference>
<comment type="caution">
    <text evidence="2">The sequence shown here is derived from an EMBL/GenBank/DDBJ whole genome shotgun (WGS) entry which is preliminary data.</text>
</comment>
<keyword evidence="3" id="KW-1185">Reference proteome</keyword>
<protein>
    <recommendedName>
        <fullName evidence="1">Tautomerase cis-CaaD-like domain-containing protein</fullName>
    </recommendedName>
</protein>
<dbReference type="SUPFAM" id="SSF55331">
    <property type="entry name" value="Tautomerase/MIF"/>
    <property type="match status" value="1"/>
</dbReference>
<dbReference type="Proteomes" id="UP001309876">
    <property type="component" value="Unassembled WGS sequence"/>
</dbReference>
<name>A0AAN7T4B0_9EURO</name>
<gene>
    <name evidence="2" type="ORF">LTR05_002248</name>
</gene>
<dbReference type="Gene3D" id="3.30.429.10">
    <property type="entry name" value="Macrophage Migration Inhibitory Factor"/>
    <property type="match status" value="1"/>
</dbReference>
<feature type="domain" description="Tautomerase cis-CaaD-like" evidence="1">
    <location>
        <begin position="1"/>
        <end position="155"/>
    </location>
</feature>
<dbReference type="Pfam" id="PF14832">
    <property type="entry name" value="Tautomerase_3"/>
    <property type="match status" value="1"/>
</dbReference>
<sequence>MPLYNVEHSYPLTGEQKAELAERITRLHSRTFTTPSIFVQVKFYSHDASAHNYFVAGKPKEECANRIIGFVRTSASRTKEQFDKLAEQIEDSWYIVVGQRVEGQTEDDKPQKDMPEKERKAMEIMSVTFIGGYMGREKGFPIPEAGNEGEWMKANRKQFERRAELGEEDIKDMLQEVDEREGKSFTPSGLLLLTRVSDLKSWRA</sequence>
<organism evidence="2 3">
    <name type="scientific">Lithohypha guttulata</name>
    <dbReference type="NCBI Taxonomy" id="1690604"/>
    <lineage>
        <taxon>Eukaryota</taxon>
        <taxon>Fungi</taxon>
        <taxon>Dikarya</taxon>
        <taxon>Ascomycota</taxon>
        <taxon>Pezizomycotina</taxon>
        <taxon>Eurotiomycetes</taxon>
        <taxon>Chaetothyriomycetidae</taxon>
        <taxon>Chaetothyriales</taxon>
        <taxon>Trichomeriaceae</taxon>
        <taxon>Lithohypha</taxon>
    </lineage>
</organism>
<dbReference type="InterPro" id="IPR014347">
    <property type="entry name" value="Tautomerase/MIF_sf"/>
</dbReference>